<feature type="transmembrane region" description="Helical" evidence="1">
    <location>
        <begin position="214"/>
        <end position="234"/>
    </location>
</feature>
<dbReference type="EMBL" id="MABE01000131">
    <property type="protein sequence ID" value="OUS41172.1"/>
    <property type="molecule type" value="Genomic_DNA"/>
</dbReference>
<gene>
    <name evidence="3" type="ORF">A9R00_02285</name>
</gene>
<dbReference type="PANTHER" id="PTHR38034:SF1">
    <property type="entry name" value="INNER MEMBRANE PROTEIN YPJD"/>
    <property type="match status" value="1"/>
</dbReference>
<feature type="transmembrane region" description="Helical" evidence="1">
    <location>
        <begin position="6"/>
        <end position="26"/>
    </location>
</feature>
<feature type="transmembrane region" description="Helical" evidence="1">
    <location>
        <begin position="178"/>
        <end position="202"/>
    </location>
</feature>
<feature type="transmembrane region" description="Helical" evidence="1">
    <location>
        <begin position="96"/>
        <end position="117"/>
    </location>
</feature>
<evidence type="ECO:0000313" key="3">
    <source>
        <dbReference type="EMBL" id="OUS41172.1"/>
    </source>
</evidence>
<feature type="transmembrane region" description="Helical" evidence="1">
    <location>
        <begin position="69"/>
        <end position="89"/>
    </location>
</feature>
<proteinExistence type="predicted"/>
<dbReference type="Pfam" id="PF01578">
    <property type="entry name" value="Cytochrom_C_asm"/>
    <property type="match status" value="1"/>
</dbReference>
<keyword evidence="1" id="KW-1133">Transmembrane helix</keyword>
<name>A0A1Y5I1T3_OLEAN</name>
<feature type="domain" description="Cytochrome c assembly protein" evidence="2">
    <location>
        <begin position="50"/>
        <end position="265"/>
    </location>
</feature>
<feature type="transmembrane region" description="Helical" evidence="1">
    <location>
        <begin position="38"/>
        <end position="57"/>
    </location>
</feature>
<feature type="transmembrane region" description="Helical" evidence="1">
    <location>
        <begin position="246"/>
        <end position="263"/>
    </location>
</feature>
<reference evidence="4" key="1">
    <citation type="journal article" date="2017" name="Proc. Natl. Acad. Sci. U.S.A.">
        <title>Simulation of Deepwater Horizon oil plume reveals substrate specialization within a complex community of hydrocarbon degraders.</title>
        <authorList>
            <person name="Hu P."/>
            <person name="Dubinsky E.A."/>
            <person name="Probst A.J."/>
            <person name="Wang J."/>
            <person name="Sieber C.M.K."/>
            <person name="Tom L.M."/>
            <person name="Gardinali P."/>
            <person name="Banfield J.F."/>
            <person name="Atlas R.M."/>
            <person name="Andersen G.L."/>
        </authorList>
    </citation>
    <scope>NUCLEOTIDE SEQUENCE [LARGE SCALE GENOMIC DNA]</scope>
</reference>
<dbReference type="GO" id="GO:0017004">
    <property type="term" value="P:cytochrome complex assembly"/>
    <property type="evidence" value="ECO:0007669"/>
    <property type="project" value="InterPro"/>
</dbReference>
<dbReference type="GO" id="GO:0020037">
    <property type="term" value="F:heme binding"/>
    <property type="evidence" value="ECO:0007669"/>
    <property type="project" value="InterPro"/>
</dbReference>
<dbReference type="InterPro" id="IPR052372">
    <property type="entry name" value="YpjD/HemX"/>
</dbReference>
<evidence type="ECO:0000256" key="1">
    <source>
        <dbReference type="SAM" id="Phobius"/>
    </source>
</evidence>
<comment type="caution">
    <text evidence="3">The sequence shown here is derived from an EMBL/GenBank/DDBJ whole genome shotgun (WGS) entry which is preliminary data.</text>
</comment>
<dbReference type="AlphaFoldDB" id="A0A1Y5I1T3"/>
<organism evidence="3 4">
    <name type="scientific">Oleispira antarctica</name>
    <dbReference type="NCBI Taxonomy" id="188908"/>
    <lineage>
        <taxon>Bacteria</taxon>
        <taxon>Pseudomonadati</taxon>
        <taxon>Pseudomonadota</taxon>
        <taxon>Gammaproteobacteria</taxon>
        <taxon>Oceanospirillales</taxon>
        <taxon>Oceanospirillaceae</taxon>
        <taxon>Oleispira</taxon>
    </lineage>
</organism>
<feature type="transmembrane region" description="Helical" evidence="1">
    <location>
        <begin position="129"/>
        <end position="153"/>
    </location>
</feature>
<accession>A0A1Y5I1T3</accession>
<keyword evidence="1" id="KW-0472">Membrane</keyword>
<dbReference type="PANTHER" id="PTHR38034">
    <property type="entry name" value="INNER MEMBRANE PROTEIN YPJD"/>
    <property type="match status" value="1"/>
</dbReference>
<dbReference type="Proteomes" id="UP000227088">
    <property type="component" value="Unassembled WGS sequence"/>
</dbReference>
<evidence type="ECO:0000259" key="2">
    <source>
        <dbReference type="Pfam" id="PF01578"/>
    </source>
</evidence>
<evidence type="ECO:0000313" key="4">
    <source>
        <dbReference type="Proteomes" id="UP000227088"/>
    </source>
</evidence>
<protein>
    <recommendedName>
        <fullName evidence="2">Cytochrome c assembly protein domain-containing protein</fullName>
    </recommendedName>
</protein>
<keyword evidence="1" id="KW-0812">Transmembrane</keyword>
<dbReference type="GO" id="GO:0005886">
    <property type="term" value="C:plasma membrane"/>
    <property type="evidence" value="ECO:0007669"/>
    <property type="project" value="TreeGrafter"/>
</dbReference>
<sequence length="267" mass="28882">MTGSISTAFLALPAVLLYLFAAFRQWQTLTNKKTANKTLVLALGAGAGVIHALLLAGSVVEHGGFNFGFFNVGIFISLVISLLVIISSISKPLENLLIAVFPMAALVIMIDTLTPGAEKVSQLTGGLGWHIILSILAYSILMIAAIQAVLLYLQNKQLKSHKTSGLIKALPPLQTMDALLFEMIWIGMVLLTAAFVIGWPYIIDIQGQHLLHKTALSIMSWLVFATLLVGRFAFGWRGITASRLTLLGTAFLILAYFGSKFVLELVL</sequence>
<dbReference type="InterPro" id="IPR002541">
    <property type="entry name" value="Cyt_c_assembly"/>
</dbReference>